<dbReference type="EMBL" id="DXFB01000010">
    <property type="protein sequence ID" value="HIX44670.1"/>
    <property type="molecule type" value="Genomic_DNA"/>
</dbReference>
<sequence length="581" mass="62529">MKKLVLIASIAAWSLGASAQELNWARTIDSSNSESPNSIIESADGGLLTFCNFGSSSDGNPVYYNGTQVGAGCATMANSDNYNALVMKLDSNGELLWNVYSNSGDLTINSSNIAATADGGAVLALKMRYASGYPEKYPKFTDADGSEWTLENWNTGYRVQYIVILKIGNLGDIEWVKKVEVDTKPEELASYYTEGTPDGVDPYAIAVDAEQNIYIAGRYRKTLVFTNANNGIVTLTPHNVAEWDGDSQDTNGDLLLVKMDNEGNYVDHITSKGIIARDQIVDMLYDNGKLYFAGNMKSNDGTTVVSIDGKNVTPTLYDDIVIGCIDVAGFTAEWISTIQAFPASNGKHTTQIKNLQIIDNELYVMGHIIGGFGANGAAQASIASTGTMQEGFIVKYSATDGSWLGGAVNGKSIGGYYGAFKSNNTLYAFGYTLGSIFLDIYDESSWELNREIELITGGGMCTAWSCLKQGDNLYTFTRSNKGTSTFYNSDITTETQGWGNVLASWNVENLASAIQSATADGNTRIYGEEGGVKIVCNEATDVAIYNTVGQIVYSGKAAEGSNFVSLPQGVYIVNDKKVITF</sequence>
<protein>
    <submittedName>
        <fullName evidence="2">Uncharacterized protein</fullName>
    </submittedName>
</protein>
<reference evidence="2" key="1">
    <citation type="journal article" date="2021" name="PeerJ">
        <title>Extensive microbial diversity within the chicken gut microbiome revealed by metagenomics and culture.</title>
        <authorList>
            <person name="Gilroy R."/>
            <person name="Ravi A."/>
            <person name="Getino M."/>
            <person name="Pursley I."/>
            <person name="Horton D.L."/>
            <person name="Alikhan N.F."/>
            <person name="Baker D."/>
            <person name="Gharbi K."/>
            <person name="Hall N."/>
            <person name="Watson M."/>
            <person name="Adriaenssens E.M."/>
            <person name="Foster-Nyarko E."/>
            <person name="Jarju S."/>
            <person name="Secka A."/>
            <person name="Antonio M."/>
            <person name="Oren A."/>
            <person name="Chaudhuri R.R."/>
            <person name="La Ragione R."/>
            <person name="Hildebrand F."/>
            <person name="Pallen M.J."/>
        </authorList>
    </citation>
    <scope>NUCLEOTIDE SEQUENCE</scope>
    <source>
        <strain evidence="2">ChiHjej12B11-16260</strain>
    </source>
</reference>
<comment type="caution">
    <text evidence="2">The sequence shown here is derived from an EMBL/GenBank/DDBJ whole genome shotgun (WGS) entry which is preliminary data.</text>
</comment>
<proteinExistence type="predicted"/>
<organism evidence="2 3">
    <name type="scientific">Candidatus Barnesiella excrementipullorum</name>
    <dbReference type="NCBI Taxonomy" id="2838479"/>
    <lineage>
        <taxon>Bacteria</taxon>
        <taxon>Pseudomonadati</taxon>
        <taxon>Bacteroidota</taxon>
        <taxon>Bacteroidia</taxon>
        <taxon>Bacteroidales</taxon>
        <taxon>Barnesiellaceae</taxon>
        <taxon>Barnesiella</taxon>
    </lineage>
</organism>
<name>A0A9D1VQF2_9BACT</name>
<dbReference type="Proteomes" id="UP000824246">
    <property type="component" value="Unassembled WGS sequence"/>
</dbReference>
<feature type="chain" id="PRO_5039116025" evidence="1">
    <location>
        <begin position="20"/>
        <end position="581"/>
    </location>
</feature>
<reference evidence="2" key="2">
    <citation type="submission" date="2021-04" db="EMBL/GenBank/DDBJ databases">
        <authorList>
            <person name="Gilroy R."/>
        </authorList>
    </citation>
    <scope>NUCLEOTIDE SEQUENCE</scope>
    <source>
        <strain evidence="2">ChiHjej12B11-16260</strain>
    </source>
</reference>
<evidence type="ECO:0000313" key="3">
    <source>
        <dbReference type="Proteomes" id="UP000824246"/>
    </source>
</evidence>
<evidence type="ECO:0000313" key="2">
    <source>
        <dbReference type="EMBL" id="HIX44670.1"/>
    </source>
</evidence>
<accession>A0A9D1VQF2</accession>
<keyword evidence="1" id="KW-0732">Signal</keyword>
<evidence type="ECO:0000256" key="1">
    <source>
        <dbReference type="SAM" id="SignalP"/>
    </source>
</evidence>
<gene>
    <name evidence="2" type="ORF">H9982_00445</name>
</gene>
<dbReference type="SUPFAM" id="SSF63825">
    <property type="entry name" value="YWTD domain"/>
    <property type="match status" value="1"/>
</dbReference>
<feature type="signal peptide" evidence="1">
    <location>
        <begin position="1"/>
        <end position="19"/>
    </location>
</feature>
<dbReference type="AlphaFoldDB" id="A0A9D1VQF2"/>